<feature type="non-terminal residue" evidence="8">
    <location>
        <position position="60"/>
    </location>
</feature>
<dbReference type="InterPro" id="IPR001584">
    <property type="entry name" value="Integrase_cat-core"/>
</dbReference>
<dbReference type="PROSITE" id="PS50994">
    <property type="entry name" value="INTEGRASE"/>
    <property type="match status" value="1"/>
</dbReference>
<dbReference type="GO" id="GO:0003964">
    <property type="term" value="F:RNA-directed DNA polymerase activity"/>
    <property type="evidence" value="ECO:0007669"/>
    <property type="project" value="UniProtKB-KW"/>
</dbReference>
<evidence type="ECO:0000259" key="7">
    <source>
        <dbReference type="PROSITE" id="PS50994"/>
    </source>
</evidence>
<evidence type="ECO:0000256" key="5">
    <source>
        <dbReference type="ARBA" id="ARBA00022801"/>
    </source>
</evidence>
<keyword evidence="2" id="KW-0548">Nucleotidyltransferase</keyword>
<dbReference type="InterPro" id="IPR012337">
    <property type="entry name" value="RNaseH-like_sf"/>
</dbReference>
<keyword evidence="3" id="KW-0540">Nuclease</keyword>
<evidence type="ECO:0000256" key="3">
    <source>
        <dbReference type="ARBA" id="ARBA00022722"/>
    </source>
</evidence>
<keyword evidence="1" id="KW-0808">Transferase</keyword>
<organism evidence="8 9">
    <name type="scientific">Pandion haliaetus</name>
    <name type="common">Osprey</name>
    <name type="synonym">Falco haliaetus</name>
    <dbReference type="NCBI Taxonomy" id="56262"/>
    <lineage>
        <taxon>Eukaryota</taxon>
        <taxon>Metazoa</taxon>
        <taxon>Chordata</taxon>
        <taxon>Craniata</taxon>
        <taxon>Vertebrata</taxon>
        <taxon>Euteleostomi</taxon>
        <taxon>Archelosauria</taxon>
        <taxon>Archosauria</taxon>
        <taxon>Dinosauria</taxon>
        <taxon>Saurischia</taxon>
        <taxon>Theropoda</taxon>
        <taxon>Coelurosauria</taxon>
        <taxon>Aves</taxon>
        <taxon>Neognathae</taxon>
        <taxon>Neoaves</taxon>
        <taxon>Telluraves</taxon>
        <taxon>Accipitrimorphae</taxon>
        <taxon>Accipitriformes</taxon>
        <taxon>Pandionidae</taxon>
        <taxon>Pandion</taxon>
    </lineage>
</organism>
<dbReference type="PANTHER" id="PTHR41694:SF3">
    <property type="entry name" value="RNA-DIRECTED DNA POLYMERASE-RELATED"/>
    <property type="match status" value="1"/>
</dbReference>
<keyword evidence="9" id="KW-1185">Reference proteome</keyword>
<gene>
    <name evidence="8" type="primary">Ervk18_0</name>
    <name evidence="8" type="ORF">PANHAL_R13493</name>
</gene>
<dbReference type="GO" id="GO:0004519">
    <property type="term" value="F:endonuclease activity"/>
    <property type="evidence" value="ECO:0007669"/>
    <property type="project" value="UniProtKB-KW"/>
</dbReference>
<feature type="non-terminal residue" evidence="8">
    <location>
        <position position="1"/>
    </location>
</feature>
<dbReference type="Pfam" id="PF00665">
    <property type="entry name" value="rve"/>
    <property type="match status" value="1"/>
</dbReference>
<dbReference type="GO" id="GO:0016787">
    <property type="term" value="F:hydrolase activity"/>
    <property type="evidence" value="ECO:0007669"/>
    <property type="project" value="UniProtKB-KW"/>
</dbReference>
<dbReference type="Gene3D" id="3.30.420.10">
    <property type="entry name" value="Ribonuclease H-like superfamily/Ribonuclease H"/>
    <property type="match status" value="1"/>
</dbReference>
<evidence type="ECO:0000256" key="4">
    <source>
        <dbReference type="ARBA" id="ARBA00022759"/>
    </source>
</evidence>
<keyword evidence="4" id="KW-0255">Endonuclease</keyword>
<evidence type="ECO:0000256" key="1">
    <source>
        <dbReference type="ARBA" id="ARBA00022679"/>
    </source>
</evidence>
<evidence type="ECO:0000313" key="9">
    <source>
        <dbReference type="Proteomes" id="UP000580171"/>
    </source>
</evidence>
<dbReference type="OrthoDB" id="9359997at2759"/>
<dbReference type="AlphaFoldDB" id="A0A7L2WCC1"/>
<protein>
    <submittedName>
        <fullName evidence="8">POK18 protein</fullName>
    </submittedName>
</protein>
<dbReference type="SUPFAM" id="SSF53098">
    <property type="entry name" value="Ribonuclease H-like"/>
    <property type="match status" value="1"/>
</dbReference>
<sequence>QHWTNAFAVMGAPTRINTDNGPAYTLVSVRAFLNTWGIEHLTGISHNPAGQAIIERAHGT</sequence>
<reference evidence="8 9" key="1">
    <citation type="submission" date="2019-09" db="EMBL/GenBank/DDBJ databases">
        <title>Bird 10,000 Genomes (B10K) Project - Family phase.</title>
        <authorList>
            <person name="Zhang G."/>
        </authorList>
    </citation>
    <scope>NUCLEOTIDE SEQUENCE [LARGE SCALE GENOMIC DNA]</scope>
    <source>
        <strain evidence="8">B10K-DU-012-58</strain>
        <tissue evidence="8">Muscle</tissue>
    </source>
</reference>
<dbReference type="Proteomes" id="UP000580171">
    <property type="component" value="Unassembled WGS sequence"/>
</dbReference>
<keyword evidence="5" id="KW-0378">Hydrolase</keyword>
<dbReference type="InterPro" id="IPR036397">
    <property type="entry name" value="RNaseH_sf"/>
</dbReference>
<comment type="caution">
    <text evidence="8">The sequence shown here is derived from an EMBL/GenBank/DDBJ whole genome shotgun (WGS) entry which is preliminary data.</text>
</comment>
<evidence type="ECO:0000256" key="6">
    <source>
        <dbReference type="ARBA" id="ARBA00022918"/>
    </source>
</evidence>
<dbReference type="PANTHER" id="PTHR41694">
    <property type="entry name" value="ENDOGENOUS RETROVIRUS GROUP K MEMBER POL PROTEIN"/>
    <property type="match status" value="1"/>
</dbReference>
<dbReference type="EMBL" id="VYZV01007812">
    <property type="protein sequence ID" value="NXS66617.1"/>
    <property type="molecule type" value="Genomic_DNA"/>
</dbReference>
<accession>A0A7L2WCC1</accession>
<dbReference type="GO" id="GO:0035613">
    <property type="term" value="F:RNA stem-loop binding"/>
    <property type="evidence" value="ECO:0007669"/>
    <property type="project" value="TreeGrafter"/>
</dbReference>
<dbReference type="GO" id="GO:0015074">
    <property type="term" value="P:DNA integration"/>
    <property type="evidence" value="ECO:0007669"/>
    <property type="project" value="InterPro"/>
</dbReference>
<proteinExistence type="predicted"/>
<feature type="domain" description="Integrase catalytic" evidence="7">
    <location>
        <begin position="1"/>
        <end position="60"/>
    </location>
</feature>
<evidence type="ECO:0000313" key="8">
    <source>
        <dbReference type="EMBL" id="NXS66617.1"/>
    </source>
</evidence>
<keyword evidence="6" id="KW-0695">RNA-directed DNA polymerase</keyword>
<evidence type="ECO:0000256" key="2">
    <source>
        <dbReference type="ARBA" id="ARBA00022695"/>
    </source>
</evidence>
<name>A0A7L2WCC1_PANHA</name>